<feature type="chain" id="PRO_5015170692" evidence="1">
    <location>
        <begin position="20"/>
        <end position="245"/>
    </location>
</feature>
<evidence type="ECO:0000313" key="6">
    <source>
        <dbReference type="Proteomes" id="UP000396862"/>
    </source>
</evidence>
<dbReference type="EMBL" id="BLAU01000001">
    <property type="protein sequence ID" value="GET22615.1"/>
    <property type="molecule type" value="Genomic_DNA"/>
</dbReference>
<comment type="caution">
    <text evidence="4">The sequence shown here is derived from an EMBL/GenBank/DDBJ whole genome shotgun (WGS) entry which is preliminary data.</text>
</comment>
<dbReference type="InterPro" id="IPR011990">
    <property type="entry name" value="TPR-like_helical_dom_sf"/>
</dbReference>
<reference evidence="4 5" key="1">
    <citation type="submission" date="2018-03" db="EMBL/GenBank/DDBJ databases">
        <title>Genomic Encyclopedia of Archaeal and Bacterial Type Strains, Phase II (KMG-II): from individual species to whole genera.</title>
        <authorList>
            <person name="Goeker M."/>
        </authorList>
    </citation>
    <scope>NUCLEOTIDE SEQUENCE [LARGE SCALE GENOMIC DNA]</scope>
    <source>
        <strain evidence="4 5">DSM 27267</strain>
    </source>
</reference>
<sequence length="245" mass="27726">MKKFLLLILCLAISGLTFSQNEKGRKTLEEVEVSPPEFIGVQNATLYFNSDKTIGASLLSEYVKNRVEYPAADIEAFREGKEIVRFTVQPDGSLTNFKVVNSVSASIDGEVINALKSTDGMWKPGYNNENIVPMDKEFSMVFKLMETNDLMTKATVQFKRGNKLLLIKERPKRALQHFDQGLVYVPDSKPLLFLRGLTRYQLGDDEGACRDWNRIKSLGGIEADGWVENYCEMPGYAEMMEIINE</sequence>
<proteinExistence type="predicted"/>
<dbReference type="GO" id="GO:0055085">
    <property type="term" value="P:transmembrane transport"/>
    <property type="evidence" value="ECO:0007669"/>
    <property type="project" value="InterPro"/>
</dbReference>
<evidence type="ECO:0000313" key="4">
    <source>
        <dbReference type="EMBL" id="PSK82023.1"/>
    </source>
</evidence>
<reference evidence="3 6" key="2">
    <citation type="submission" date="2019-10" db="EMBL/GenBank/DDBJ databases">
        <title>Prolixibacter strains distinguished by the presence of nitrate reductase genes were adept at nitrate-dependent anaerobic corrosion of metallic iron and carbon steel.</title>
        <authorList>
            <person name="Iino T."/>
            <person name="Shono N."/>
            <person name="Ito K."/>
            <person name="Nakamura R."/>
            <person name="Sueoka K."/>
            <person name="Harayama S."/>
            <person name="Ohkuma M."/>
        </authorList>
    </citation>
    <scope>NUCLEOTIDE SEQUENCE [LARGE SCALE GENOMIC DNA]</scope>
    <source>
        <strain evidence="3 6">MIC1-1</strain>
    </source>
</reference>
<dbReference type="SUPFAM" id="SSF48452">
    <property type="entry name" value="TPR-like"/>
    <property type="match status" value="1"/>
</dbReference>
<dbReference type="RefSeq" id="WP_106542820.1">
    <property type="nucleotide sequence ID" value="NZ_BLAU01000001.1"/>
</dbReference>
<dbReference type="EMBL" id="PYGC01000007">
    <property type="protein sequence ID" value="PSK82023.1"/>
    <property type="molecule type" value="Genomic_DNA"/>
</dbReference>
<dbReference type="Gene3D" id="3.30.1150.10">
    <property type="match status" value="1"/>
</dbReference>
<name>A0A2P8CAL4_9BACT</name>
<gene>
    <name evidence="4" type="ORF">CLV93_107137</name>
    <name evidence="3" type="ORF">JCM18694_28610</name>
</gene>
<dbReference type="InterPro" id="IPR037682">
    <property type="entry name" value="TonB_C"/>
</dbReference>
<dbReference type="PANTHER" id="PTHR33446:SF2">
    <property type="entry name" value="PROTEIN TONB"/>
    <property type="match status" value="1"/>
</dbReference>
<evidence type="ECO:0000313" key="3">
    <source>
        <dbReference type="EMBL" id="GET22615.1"/>
    </source>
</evidence>
<feature type="signal peptide" evidence="1">
    <location>
        <begin position="1"/>
        <end position="19"/>
    </location>
</feature>
<dbReference type="SUPFAM" id="SSF74653">
    <property type="entry name" value="TolA/TonB C-terminal domain"/>
    <property type="match status" value="1"/>
</dbReference>
<dbReference type="PROSITE" id="PS52015">
    <property type="entry name" value="TONB_CTD"/>
    <property type="match status" value="1"/>
</dbReference>
<dbReference type="PANTHER" id="PTHR33446">
    <property type="entry name" value="PROTEIN TONB-RELATED"/>
    <property type="match status" value="1"/>
</dbReference>
<evidence type="ECO:0000313" key="5">
    <source>
        <dbReference type="Proteomes" id="UP000240621"/>
    </source>
</evidence>
<dbReference type="Proteomes" id="UP000396862">
    <property type="component" value="Unassembled WGS sequence"/>
</dbReference>
<dbReference type="AlphaFoldDB" id="A0A2P8CAL4"/>
<dbReference type="GO" id="GO:0031992">
    <property type="term" value="F:energy transducer activity"/>
    <property type="evidence" value="ECO:0007669"/>
    <property type="project" value="TreeGrafter"/>
</dbReference>
<dbReference type="Pfam" id="PF03544">
    <property type="entry name" value="TonB_C"/>
    <property type="match status" value="1"/>
</dbReference>
<organism evidence="4 5">
    <name type="scientific">Prolixibacter denitrificans</name>
    <dbReference type="NCBI Taxonomy" id="1541063"/>
    <lineage>
        <taxon>Bacteria</taxon>
        <taxon>Pseudomonadati</taxon>
        <taxon>Bacteroidota</taxon>
        <taxon>Bacteroidia</taxon>
        <taxon>Marinilabiliales</taxon>
        <taxon>Prolixibacteraceae</taxon>
        <taxon>Prolixibacter</taxon>
    </lineage>
</organism>
<feature type="domain" description="TonB C-terminal" evidence="2">
    <location>
        <begin position="54"/>
        <end position="151"/>
    </location>
</feature>
<dbReference type="Proteomes" id="UP000240621">
    <property type="component" value="Unassembled WGS sequence"/>
</dbReference>
<protein>
    <submittedName>
        <fullName evidence="4">TonB-like protein</fullName>
    </submittedName>
</protein>
<evidence type="ECO:0000259" key="2">
    <source>
        <dbReference type="PROSITE" id="PS52015"/>
    </source>
</evidence>
<evidence type="ECO:0000256" key="1">
    <source>
        <dbReference type="SAM" id="SignalP"/>
    </source>
</evidence>
<keyword evidence="6" id="KW-1185">Reference proteome</keyword>
<dbReference type="GO" id="GO:0098797">
    <property type="term" value="C:plasma membrane protein complex"/>
    <property type="evidence" value="ECO:0007669"/>
    <property type="project" value="TreeGrafter"/>
</dbReference>
<dbReference type="OrthoDB" id="1119659at2"/>
<accession>A0A2P8CAL4</accession>
<dbReference type="InterPro" id="IPR051045">
    <property type="entry name" value="TonB-dependent_transducer"/>
</dbReference>
<keyword evidence="1" id="KW-0732">Signal</keyword>